<feature type="domain" description="HAT C-terminal dimerisation" evidence="6">
    <location>
        <begin position="188"/>
        <end position="267"/>
    </location>
</feature>
<evidence type="ECO:0000313" key="7">
    <source>
        <dbReference type="EnsemblMetazoa" id="Aqu2.1.03418_001"/>
    </source>
</evidence>
<dbReference type="InParanoid" id="A0A1X7SMV3"/>
<dbReference type="OrthoDB" id="1607513at2759"/>
<comment type="subcellular location">
    <subcellularLocation>
        <location evidence="1">Nucleus</location>
    </subcellularLocation>
</comment>
<dbReference type="InterPro" id="IPR012337">
    <property type="entry name" value="RNaseH-like_sf"/>
</dbReference>
<dbReference type="STRING" id="400682.A0A1X7SMV3"/>
<evidence type="ECO:0000256" key="5">
    <source>
        <dbReference type="ARBA" id="ARBA00023242"/>
    </source>
</evidence>
<accession>A0A1X7SMV3</accession>
<dbReference type="GO" id="GO:0005634">
    <property type="term" value="C:nucleus"/>
    <property type="evidence" value="ECO:0007669"/>
    <property type="project" value="UniProtKB-SubCell"/>
</dbReference>
<sequence>MFERLLEEYQAVNTSLCMMDRSELCLSTQEITSMREVVSLLKPFEEVTRELSSDKYVSISKIIPIARGLQRLTMDCVSAHPLKNELLVSMNRRYTNMEQNYMLAASTLLDPRFKKLAFGDQAVCNQAVQRMTTELAAALQQSEQEQLITPSQIDVPAECPPNVWSIIDERVTASVMTRPPTSTAISTLRSYFEQPNIVRKESPLVWWKRQVGVFPFLCNFAKKFLSIPGTSVPSERVFSKAGELISQRRSRIKSKHVDMMLFLNKNLI</sequence>
<protein>
    <recommendedName>
        <fullName evidence="6">HAT C-terminal dimerisation domain-containing protein</fullName>
    </recommendedName>
</protein>
<dbReference type="GO" id="GO:0008270">
    <property type="term" value="F:zinc ion binding"/>
    <property type="evidence" value="ECO:0007669"/>
    <property type="project" value="UniProtKB-KW"/>
</dbReference>
<dbReference type="InterPro" id="IPR052035">
    <property type="entry name" value="ZnF_BED_domain_contain"/>
</dbReference>
<name>A0A1X7SMV3_AMPQE</name>
<organism evidence="7">
    <name type="scientific">Amphimedon queenslandica</name>
    <name type="common">Sponge</name>
    <dbReference type="NCBI Taxonomy" id="400682"/>
    <lineage>
        <taxon>Eukaryota</taxon>
        <taxon>Metazoa</taxon>
        <taxon>Porifera</taxon>
        <taxon>Demospongiae</taxon>
        <taxon>Heteroscleromorpha</taxon>
        <taxon>Haplosclerida</taxon>
        <taxon>Niphatidae</taxon>
        <taxon>Amphimedon</taxon>
    </lineage>
</organism>
<dbReference type="SUPFAM" id="SSF53098">
    <property type="entry name" value="Ribonuclease H-like"/>
    <property type="match status" value="1"/>
</dbReference>
<evidence type="ECO:0000259" key="6">
    <source>
        <dbReference type="Pfam" id="PF05699"/>
    </source>
</evidence>
<dbReference type="InterPro" id="IPR008906">
    <property type="entry name" value="HATC_C_dom"/>
</dbReference>
<dbReference type="EnsemblMetazoa" id="Aqu2.1.03418_001">
    <property type="protein sequence ID" value="Aqu2.1.03418_001"/>
    <property type="gene ID" value="Aqu2.1.03418"/>
</dbReference>
<evidence type="ECO:0000256" key="1">
    <source>
        <dbReference type="ARBA" id="ARBA00004123"/>
    </source>
</evidence>
<evidence type="ECO:0000256" key="2">
    <source>
        <dbReference type="ARBA" id="ARBA00022723"/>
    </source>
</evidence>
<keyword evidence="4" id="KW-0862">Zinc</keyword>
<dbReference type="PANTHER" id="PTHR46481">
    <property type="entry name" value="ZINC FINGER BED DOMAIN-CONTAINING PROTEIN 4"/>
    <property type="match status" value="1"/>
</dbReference>
<dbReference type="GO" id="GO:0046983">
    <property type="term" value="F:protein dimerization activity"/>
    <property type="evidence" value="ECO:0007669"/>
    <property type="project" value="InterPro"/>
</dbReference>
<evidence type="ECO:0000256" key="4">
    <source>
        <dbReference type="ARBA" id="ARBA00022833"/>
    </source>
</evidence>
<keyword evidence="3" id="KW-0863">Zinc-finger</keyword>
<evidence type="ECO:0000256" key="3">
    <source>
        <dbReference type="ARBA" id="ARBA00022771"/>
    </source>
</evidence>
<keyword evidence="5" id="KW-0539">Nucleus</keyword>
<dbReference type="OMA" id="HRLEYNI"/>
<dbReference type="PANTHER" id="PTHR46481:SF10">
    <property type="entry name" value="ZINC FINGER BED DOMAIN-CONTAINING PROTEIN 39"/>
    <property type="match status" value="1"/>
</dbReference>
<proteinExistence type="predicted"/>
<reference evidence="7" key="1">
    <citation type="submission" date="2017-05" db="UniProtKB">
        <authorList>
            <consortium name="EnsemblMetazoa"/>
        </authorList>
    </citation>
    <scope>IDENTIFICATION</scope>
</reference>
<keyword evidence="2" id="KW-0479">Metal-binding</keyword>
<dbReference type="AlphaFoldDB" id="A0A1X7SMV3"/>
<dbReference type="eggNOG" id="KOG1121">
    <property type="taxonomic scope" value="Eukaryota"/>
</dbReference>
<dbReference type="Pfam" id="PF05699">
    <property type="entry name" value="Dimer_Tnp_hAT"/>
    <property type="match status" value="1"/>
</dbReference>